<dbReference type="EMBL" id="MIGB01000071">
    <property type="protein sequence ID" value="OSY34666.1"/>
    <property type="molecule type" value="Genomic_DNA"/>
</dbReference>
<sequence length="373" mass="38949">MSDIPTTTASHLAAWIHTPPLPDAPFATVPAAQLRVGDLIHRPTPVGGHAYVLVARAVLVDGVVQLMLYDCDHPHGTPATYGPGDRVMLACRDLIEPDDGLAAWTDARWRRAHRRGAAFALIDQIHARSVGLPPVAVAAGDSIEDEIDRIRGRDPLPPRALLAGELADLLAVASVGELYLDVAQPAVGAVLLLFARVKEIEQSDGSWNGGDIVAILTGWFDELGIDPESSVTELTGRVVTTSRAAGAAPPPGESGPAGFAEVDLDRVADLVRAAGVECVIDTPGGGVAVLLAGAPAAQPAWAFPWAVQLGPGRFAWDAPATGSLRDLRIGPDTLDLSRTVLLRELGAVTEQQIAAAVLTQARLAHSAPGNARD</sequence>
<name>A0A1Y2MHC5_PSEAH</name>
<dbReference type="OrthoDB" id="3701358at2"/>
<evidence type="ECO:0000313" key="1">
    <source>
        <dbReference type="EMBL" id="OSY34666.1"/>
    </source>
</evidence>
<proteinExistence type="predicted"/>
<reference evidence="1 2" key="1">
    <citation type="submission" date="2016-09" db="EMBL/GenBank/DDBJ databases">
        <title>Pseudonocardia autotrophica DSM535, a candidate organism with high potential of specific P450 cytochromes.</title>
        <authorList>
            <person name="Grumaz C."/>
            <person name="Vainshtein Y."/>
            <person name="Kirstahler P."/>
            <person name="Sohn K."/>
        </authorList>
    </citation>
    <scope>NUCLEOTIDE SEQUENCE [LARGE SCALE GENOMIC DNA]</scope>
    <source>
        <strain evidence="1 2">DSM 535</strain>
    </source>
</reference>
<keyword evidence="2" id="KW-1185">Reference proteome</keyword>
<organism evidence="1 2">
    <name type="scientific">Pseudonocardia autotrophica</name>
    <name type="common">Amycolata autotrophica</name>
    <name type="synonym">Nocardia autotrophica</name>
    <dbReference type="NCBI Taxonomy" id="2074"/>
    <lineage>
        <taxon>Bacteria</taxon>
        <taxon>Bacillati</taxon>
        <taxon>Actinomycetota</taxon>
        <taxon>Actinomycetes</taxon>
        <taxon>Pseudonocardiales</taxon>
        <taxon>Pseudonocardiaceae</taxon>
        <taxon>Pseudonocardia</taxon>
    </lineage>
</organism>
<evidence type="ECO:0000313" key="2">
    <source>
        <dbReference type="Proteomes" id="UP000194360"/>
    </source>
</evidence>
<gene>
    <name evidence="1" type="ORF">BG845_06640</name>
</gene>
<dbReference type="Proteomes" id="UP000194360">
    <property type="component" value="Unassembled WGS sequence"/>
</dbReference>
<dbReference type="RefSeq" id="WP_158092373.1">
    <property type="nucleotide sequence ID" value="NZ_AP018920.1"/>
</dbReference>
<dbReference type="STRING" id="2074.BG845_06640"/>
<dbReference type="AlphaFoldDB" id="A0A1Y2MHC5"/>
<protein>
    <submittedName>
        <fullName evidence="1">Uncharacterized protein</fullName>
    </submittedName>
</protein>
<comment type="caution">
    <text evidence="1">The sequence shown here is derived from an EMBL/GenBank/DDBJ whole genome shotgun (WGS) entry which is preliminary data.</text>
</comment>
<accession>A0A1Y2MHC5</accession>